<keyword evidence="2" id="KW-0378">Hydrolase</keyword>
<dbReference type="Pfam" id="PF12697">
    <property type="entry name" value="Abhydrolase_6"/>
    <property type="match status" value="1"/>
</dbReference>
<protein>
    <submittedName>
        <fullName evidence="2">Alpha/beta fold hydrolase</fullName>
    </submittedName>
</protein>
<dbReference type="InterPro" id="IPR029058">
    <property type="entry name" value="AB_hydrolase_fold"/>
</dbReference>
<dbReference type="Gene3D" id="3.40.50.1820">
    <property type="entry name" value="alpha/beta hydrolase"/>
    <property type="match status" value="1"/>
</dbReference>
<dbReference type="InterPro" id="IPR050266">
    <property type="entry name" value="AB_hydrolase_sf"/>
</dbReference>
<proteinExistence type="predicted"/>
<evidence type="ECO:0000313" key="2">
    <source>
        <dbReference type="EMBL" id="MFF3571989.1"/>
    </source>
</evidence>
<organism evidence="2 3">
    <name type="scientific">Nocardia jiangxiensis</name>
    <dbReference type="NCBI Taxonomy" id="282685"/>
    <lineage>
        <taxon>Bacteria</taxon>
        <taxon>Bacillati</taxon>
        <taxon>Actinomycetota</taxon>
        <taxon>Actinomycetes</taxon>
        <taxon>Mycobacteriales</taxon>
        <taxon>Nocardiaceae</taxon>
        <taxon>Nocardia</taxon>
    </lineage>
</organism>
<dbReference type="Proteomes" id="UP001601992">
    <property type="component" value="Unassembled WGS sequence"/>
</dbReference>
<dbReference type="GO" id="GO:0016787">
    <property type="term" value="F:hydrolase activity"/>
    <property type="evidence" value="ECO:0007669"/>
    <property type="project" value="UniProtKB-KW"/>
</dbReference>
<sequence>MAVAAESVVAVPDWFAGAVAELPEHREVEVDGAAIHLRCWGRTGTPGVVLVHGGSAHSGWWDHIAPLLATTHRVVALDLSGHGDSATRSRYPMEGWADEVMAAAEAAGIDGQPYIVGHSMGGRVAGVVGARHRESVAGLIIIDSPFQEPSEEAIAWQLRRTAKTYPSEEEICGRFRTVPEQDTLLPYIARHVAAESVRKTDDGWVWKFDPDMLRKRLEHGRIPPLEPLRTGETPVIYIRCERGLVSRERASEIAGLFDRPATVVELAEAGHHPMMDQPLPLVATLRTALAQWDSIRRRVRADRGPEQCVTHPADMEHRHCDQVPVTVGEREFGSDTYGVGDERPLAE</sequence>
<name>A0ABW6S6X8_9NOCA</name>
<dbReference type="EMBL" id="JBIAQY010000012">
    <property type="protein sequence ID" value="MFF3571989.1"/>
    <property type="molecule type" value="Genomic_DNA"/>
</dbReference>
<comment type="caution">
    <text evidence="2">The sequence shown here is derived from an EMBL/GenBank/DDBJ whole genome shotgun (WGS) entry which is preliminary data.</text>
</comment>
<keyword evidence="3" id="KW-1185">Reference proteome</keyword>
<dbReference type="PANTHER" id="PTHR43798:SF33">
    <property type="entry name" value="HYDROLASE, PUTATIVE (AFU_ORTHOLOGUE AFUA_2G14860)-RELATED"/>
    <property type="match status" value="1"/>
</dbReference>
<accession>A0ABW6S6X8</accession>
<evidence type="ECO:0000259" key="1">
    <source>
        <dbReference type="Pfam" id="PF12697"/>
    </source>
</evidence>
<reference evidence="2 3" key="1">
    <citation type="submission" date="2024-10" db="EMBL/GenBank/DDBJ databases">
        <title>The Natural Products Discovery Center: Release of the First 8490 Sequenced Strains for Exploring Actinobacteria Biosynthetic Diversity.</title>
        <authorList>
            <person name="Kalkreuter E."/>
            <person name="Kautsar S.A."/>
            <person name="Yang D."/>
            <person name="Bader C.D."/>
            <person name="Teijaro C.N."/>
            <person name="Fluegel L."/>
            <person name="Davis C.M."/>
            <person name="Simpson J.R."/>
            <person name="Lauterbach L."/>
            <person name="Steele A.D."/>
            <person name="Gui C."/>
            <person name="Meng S."/>
            <person name="Li G."/>
            <person name="Viehrig K."/>
            <person name="Ye F."/>
            <person name="Su P."/>
            <person name="Kiefer A.F."/>
            <person name="Nichols A."/>
            <person name="Cepeda A.J."/>
            <person name="Yan W."/>
            <person name="Fan B."/>
            <person name="Jiang Y."/>
            <person name="Adhikari A."/>
            <person name="Zheng C.-J."/>
            <person name="Schuster L."/>
            <person name="Cowan T.M."/>
            <person name="Smanski M.J."/>
            <person name="Chevrette M.G."/>
            <person name="De Carvalho L.P.S."/>
            <person name="Shen B."/>
        </authorList>
    </citation>
    <scope>NUCLEOTIDE SEQUENCE [LARGE SCALE GENOMIC DNA]</scope>
    <source>
        <strain evidence="2 3">NPDC002593</strain>
    </source>
</reference>
<dbReference type="InterPro" id="IPR000073">
    <property type="entry name" value="AB_hydrolase_1"/>
</dbReference>
<dbReference type="PANTHER" id="PTHR43798">
    <property type="entry name" value="MONOACYLGLYCEROL LIPASE"/>
    <property type="match status" value="1"/>
</dbReference>
<gene>
    <name evidence="2" type="ORF">ACFYXQ_29835</name>
</gene>
<feature type="domain" description="AB hydrolase-1" evidence="1">
    <location>
        <begin position="48"/>
        <end position="283"/>
    </location>
</feature>
<dbReference type="SUPFAM" id="SSF53474">
    <property type="entry name" value="alpha/beta-Hydrolases"/>
    <property type="match status" value="1"/>
</dbReference>
<evidence type="ECO:0000313" key="3">
    <source>
        <dbReference type="Proteomes" id="UP001601992"/>
    </source>
</evidence>
<dbReference type="RefSeq" id="WP_306305383.1">
    <property type="nucleotide sequence ID" value="NZ_JBIAQY010000012.1"/>
</dbReference>